<proteinExistence type="predicted"/>
<gene>
    <name evidence="1" type="ORF">H072_8398</name>
</gene>
<dbReference type="HOGENOM" id="CLU_2775877_0_0_1"/>
<accession>S8A9L6</accession>
<reference evidence="2" key="2">
    <citation type="submission" date="2013-04" db="EMBL/GenBank/DDBJ databases">
        <title>Genomic mechanisms accounting for the adaptation to parasitism in nematode-trapping fungi.</title>
        <authorList>
            <person name="Ahren D.G."/>
        </authorList>
    </citation>
    <scope>NUCLEOTIDE SEQUENCE [LARGE SCALE GENOMIC DNA]</scope>
    <source>
        <strain evidence="2">CBS 200.50</strain>
    </source>
</reference>
<dbReference type="Proteomes" id="UP000015100">
    <property type="component" value="Unassembled WGS sequence"/>
</dbReference>
<dbReference type="AlphaFoldDB" id="S8A9L6"/>
<reference evidence="1 2" key="1">
    <citation type="journal article" date="2013" name="PLoS Genet.">
        <title>Genomic mechanisms accounting for the adaptation to parasitism in nematode-trapping fungi.</title>
        <authorList>
            <person name="Meerupati T."/>
            <person name="Andersson K.M."/>
            <person name="Friman E."/>
            <person name="Kumar D."/>
            <person name="Tunlid A."/>
            <person name="Ahren D."/>
        </authorList>
    </citation>
    <scope>NUCLEOTIDE SEQUENCE [LARGE SCALE GENOMIC DNA]</scope>
    <source>
        <strain evidence="1 2">CBS 200.50</strain>
    </source>
</reference>
<evidence type="ECO:0000313" key="1">
    <source>
        <dbReference type="EMBL" id="EPS37771.1"/>
    </source>
</evidence>
<organism evidence="1 2">
    <name type="scientific">Dactylellina haptotyla (strain CBS 200.50)</name>
    <name type="common">Nematode-trapping fungus</name>
    <name type="synonym">Monacrosporium haptotylum</name>
    <dbReference type="NCBI Taxonomy" id="1284197"/>
    <lineage>
        <taxon>Eukaryota</taxon>
        <taxon>Fungi</taxon>
        <taxon>Dikarya</taxon>
        <taxon>Ascomycota</taxon>
        <taxon>Pezizomycotina</taxon>
        <taxon>Orbiliomycetes</taxon>
        <taxon>Orbiliales</taxon>
        <taxon>Orbiliaceae</taxon>
        <taxon>Dactylellina</taxon>
    </lineage>
</organism>
<name>S8A9L6_DACHA</name>
<sequence>MAGVVNKFVEKQFDEESTDLERLPALANSGKSFYERVWPVIAWRRPLLRWLLERCDRLSVYMLESYLPR</sequence>
<comment type="caution">
    <text evidence="1">The sequence shown here is derived from an EMBL/GenBank/DDBJ whole genome shotgun (WGS) entry which is preliminary data.</text>
</comment>
<evidence type="ECO:0000313" key="2">
    <source>
        <dbReference type="Proteomes" id="UP000015100"/>
    </source>
</evidence>
<protein>
    <submittedName>
        <fullName evidence="1">Uncharacterized protein</fullName>
    </submittedName>
</protein>
<keyword evidence="2" id="KW-1185">Reference proteome</keyword>
<dbReference type="EMBL" id="AQGS01000598">
    <property type="protein sequence ID" value="EPS37771.1"/>
    <property type="molecule type" value="Genomic_DNA"/>
</dbReference>